<dbReference type="EMBL" id="JANPWB010000003">
    <property type="protein sequence ID" value="KAJ1204406.1"/>
    <property type="molecule type" value="Genomic_DNA"/>
</dbReference>
<name>A0AAV7VV15_PLEWA</name>
<comment type="caution">
    <text evidence="1">The sequence shown here is derived from an EMBL/GenBank/DDBJ whole genome shotgun (WGS) entry which is preliminary data.</text>
</comment>
<evidence type="ECO:0000313" key="1">
    <source>
        <dbReference type="EMBL" id="KAJ1204406.1"/>
    </source>
</evidence>
<dbReference type="AlphaFoldDB" id="A0AAV7VV15"/>
<organism evidence="1 2">
    <name type="scientific">Pleurodeles waltl</name>
    <name type="common">Iberian ribbed newt</name>
    <dbReference type="NCBI Taxonomy" id="8319"/>
    <lineage>
        <taxon>Eukaryota</taxon>
        <taxon>Metazoa</taxon>
        <taxon>Chordata</taxon>
        <taxon>Craniata</taxon>
        <taxon>Vertebrata</taxon>
        <taxon>Euteleostomi</taxon>
        <taxon>Amphibia</taxon>
        <taxon>Batrachia</taxon>
        <taxon>Caudata</taxon>
        <taxon>Salamandroidea</taxon>
        <taxon>Salamandridae</taxon>
        <taxon>Pleurodelinae</taxon>
        <taxon>Pleurodeles</taxon>
    </lineage>
</organism>
<accession>A0AAV7VV15</accession>
<protein>
    <submittedName>
        <fullName evidence="1">Uncharacterized protein</fullName>
    </submittedName>
</protein>
<keyword evidence="2" id="KW-1185">Reference proteome</keyword>
<evidence type="ECO:0000313" key="2">
    <source>
        <dbReference type="Proteomes" id="UP001066276"/>
    </source>
</evidence>
<reference evidence="1" key="1">
    <citation type="journal article" date="2022" name="bioRxiv">
        <title>Sequencing and chromosome-scale assembly of the giantPleurodeles waltlgenome.</title>
        <authorList>
            <person name="Brown T."/>
            <person name="Elewa A."/>
            <person name="Iarovenko S."/>
            <person name="Subramanian E."/>
            <person name="Araus A.J."/>
            <person name="Petzold A."/>
            <person name="Susuki M."/>
            <person name="Suzuki K.-i.T."/>
            <person name="Hayashi T."/>
            <person name="Toyoda A."/>
            <person name="Oliveira C."/>
            <person name="Osipova E."/>
            <person name="Leigh N.D."/>
            <person name="Simon A."/>
            <person name="Yun M.H."/>
        </authorList>
    </citation>
    <scope>NUCLEOTIDE SEQUENCE</scope>
    <source>
        <strain evidence="1">20211129_DDA</strain>
        <tissue evidence="1">Liver</tissue>
    </source>
</reference>
<gene>
    <name evidence="1" type="ORF">NDU88_008184</name>
</gene>
<sequence length="87" mass="9413">MGSRGRSRHRVCVRAAWDTEMGGEKPPSIFGMPAELALSEGDRGGSGSWSRNSACQRLCKLKSRLGAGRLEPRPRAGFPQGWAIMAL</sequence>
<dbReference type="Proteomes" id="UP001066276">
    <property type="component" value="Chromosome 2_1"/>
</dbReference>
<proteinExistence type="predicted"/>